<accession>A0ABQ2A2S3</accession>
<name>A0ABQ2A2S3_9BACL</name>
<evidence type="ECO:0000313" key="1">
    <source>
        <dbReference type="EMBL" id="GGH83185.1"/>
    </source>
</evidence>
<dbReference type="RefSeq" id="WP_172245965.1">
    <property type="nucleotide sequence ID" value="NZ_BMDD01000004.1"/>
</dbReference>
<proteinExistence type="predicted"/>
<sequence>MKHSKKIMYATLFFVLVLVVAAALFFRSYSHYKATSQYFYRDAVSDIVSGAVQVNEIAKTDQKEYTVQQLKDIEQAQSGLMLRYQDLFLLFQDESFMNATKMEFVDFYSIYLNANVQDRDSPDTAAQNVRLNEESLTQMNRLIAFVNRVRAFYLEEGFNENVELSERDTKRFMRKIEEFIP</sequence>
<gene>
    <name evidence="1" type="ORF">GCM10007362_35640</name>
</gene>
<comment type="caution">
    <text evidence="1">The sequence shown here is derived from an EMBL/GenBank/DDBJ whole genome shotgun (WGS) entry which is preliminary data.</text>
</comment>
<dbReference type="Proteomes" id="UP000605427">
    <property type="component" value="Unassembled WGS sequence"/>
</dbReference>
<organism evidence="1 2">
    <name type="scientific">Saccharibacillus endophyticus</name>
    <dbReference type="NCBI Taxonomy" id="2060666"/>
    <lineage>
        <taxon>Bacteria</taxon>
        <taxon>Bacillati</taxon>
        <taxon>Bacillota</taxon>
        <taxon>Bacilli</taxon>
        <taxon>Bacillales</taxon>
        <taxon>Paenibacillaceae</taxon>
        <taxon>Saccharibacillus</taxon>
    </lineage>
</organism>
<protein>
    <submittedName>
        <fullName evidence="1">Uncharacterized protein</fullName>
    </submittedName>
</protein>
<keyword evidence="2" id="KW-1185">Reference proteome</keyword>
<evidence type="ECO:0000313" key="2">
    <source>
        <dbReference type="Proteomes" id="UP000605427"/>
    </source>
</evidence>
<reference evidence="2" key="1">
    <citation type="journal article" date="2019" name="Int. J. Syst. Evol. Microbiol.">
        <title>The Global Catalogue of Microorganisms (GCM) 10K type strain sequencing project: providing services to taxonomists for standard genome sequencing and annotation.</title>
        <authorList>
            <consortium name="The Broad Institute Genomics Platform"/>
            <consortium name="The Broad Institute Genome Sequencing Center for Infectious Disease"/>
            <person name="Wu L."/>
            <person name="Ma J."/>
        </authorList>
    </citation>
    <scope>NUCLEOTIDE SEQUENCE [LARGE SCALE GENOMIC DNA]</scope>
    <source>
        <strain evidence="2">CCM 8702</strain>
    </source>
</reference>
<dbReference type="EMBL" id="BMDD01000004">
    <property type="protein sequence ID" value="GGH83185.1"/>
    <property type="molecule type" value="Genomic_DNA"/>
</dbReference>